<dbReference type="InterPro" id="IPR041720">
    <property type="entry name" value="FbaB-like"/>
</dbReference>
<dbReference type="HAMAP" id="MF_00960">
    <property type="entry name" value="ADH_synthase"/>
    <property type="match status" value="1"/>
</dbReference>
<evidence type="ECO:0000313" key="7">
    <source>
        <dbReference type="EMBL" id="HIW78651.1"/>
    </source>
</evidence>
<dbReference type="Proteomes" id="UP000824264">
    <property type="component" value="Unassembled WGS sequence"/>
</dbReference>
<protein>
    <recommendedName>
        <fullName evidence="5">2-amino-3,7-dideoxy-D-threo-hept-6-ulosonate synthase</fullName>
        <ecNumber evidence="5">2.2.1.10</ecNumber>
    </recommendedName>
</protein>
<dbReference type="InterPro" id="IPR013785">
    <property type="entry name" value="Aldolase_TIM"/>
</dbReference>
<evidence type="ECO:0000256" key="1">
    <source>
        <dbReference type="ARBA" id="ARBA00022605"/>
    </source>
</evidence>
<dbReference type="PIRSF" id="PIRSF038992">
    <property type="entry name" value="Aldolase_Ia"/>
    <property type="match status" value="1"/>
</dbReference>
<sequence>MNLGKQVRLQRIFNRETGRAIIVPMDHGVSVGPIEGIENIHKTVTDMADGGADAVLMHKGLCRCCFRASGEGKDLGLIIHLSASTSLSSYSNKKRLVCTVEEAIRRGADGVSVHVNLGDDNESDMLADLGEVARVAEEWSMPLLAMIYARGPRISNEFDPAVVAHCARVGVELGADIVKVPYTGDIDSFADVIAGCCVPVVIAGGPRTETTRQFLEMVDHSLKAGGSGLSVGRNVFQHPKRVQLVRALRGLVHQGLSLDEALAIVEG</sequence>
<dbReference type="GO" id="GO:0004332">
    <property type="term" value="F:fructose-bisphosphate aldolase activity"/>
    <property type="evidence" value="ECO:0007669"/>
    <property type="project" value="InterPro"/>
</dbReference>
<dbReference type="Gene3D" id="3.20.20.70">
    <property type="entry name" value="Aldolase class I"/>
    <property type="match status" value="1"/>
</dbReference>
<dbReference type="SUPFAM" id="SSF51569">
    <property type="entry name" value="Aldolase"/>
    <property type="match status" value="1"/>
</dbReference>
<evidence type="ECO:0000313" key="8">
    <source>
        <dbReference type="Proteomes" id="UP000824264"/>
    </source>
</evidence>
<evidence type="ECO:0000256" key="6">
    <source>
        <dbReference type="PIRSR" id="PIRSR038992-1"/>
    </source>
</evidence>
<dbReference type="GO" id="GO:0009073">
    <property type="term" value="P:aromatic amino acid family biosynthetic process"/>
    <property type="evidence" value="ECO:0007669"/>
    <property type="project" value="UniProtKB-KW"/>
</dbReference>
<dbReference type="EMBL" id="DXGI01000214">
    <property type="protein sequence ID" value="HIW78651.1"/>
    <property type="molecule type" value="Genomic_DNA"/>
</dbReference>
<dbReference type="GO" id="GO:0008652">
    <property type="term" value="P:amino acid biosynthetic process"/>
    <property type="evidence" value="ECO:0007669"/>
    <property type="project" value="UniProtKB-KW"/>
</dbReference>
<dbReference type="EC" id="2.2.1.10" evidence="5"/>
<dbReference type="GO" id="GO:0016836">
    <property type="term" value="F:hydro-lyase activity"/>
    <property type="evidence" value="ECO:0007669"/>
    <property type="project" value="InterPro"/>
</dbReference>
<dbReference type="PANTHER" id="PTHR47916">
    <property type="entry name" value="FRUCTOSE-BISPHOSPHATE ALDOLASE CLASS 1"/>
    <property type="match status" value="1"/>
</dbReference>
<feature type="active site" description="Schiff-base intermediate with dihydroxyacetone-P" evidence="6">
    <location>
        <position position="179"/>
    </location>
</feature>
<keyword evidence="1" id="KW-0028">Amino-acid biosynthesis</keyword>
<dbReference type="NCBIfam" id="NF005556">
    <property type="entry name" value="PRK07226.1"/>
    <property type="match status" value="1"/>
</dbReference>
<dbReference type="Pfam" id="PF01791">
    <property type="entry name" value="DeoC"/>
    <property type="match status" value="1"/>
</dbReference>
<gene>
    <name evidence="7" type="ORF">H9874_05850</name>
</gene>
<dbReference type="InterPro" id="IPR010210">
    <property type="entry name" value="ADH_synthase"/>
</dbReference>
<name>A0A9D1QYZ8_9BACT</name>
<dbReference type="InterPro" id="IPR050456">
    <property type="entry name" value="DeoC/FbaB_aldolase"/>
</dbReference>
<dbReference type="PANTHER" id="PTHR47916:SF1">
    <property type="entry name" value="3-HYDROXY-5-PHOSPHONOOXYPENTANE-2,4-DIONE THIOLASE"/>
    <property type="match status" value="1"/>
</dbReference>
<comment type="caution">
    <text evidence="7">The sequence shown here is derived from an EMBL/GenBank/DDBJ whole genome shotgun (WGS) entry which is preliminary data.</text>
</comment>
<evidence type="ECO:0000256" key="4">
    <source>
        <dbReference type="ARBA" id="ARBA00023270"/>
    </source>
</evidence>
<keyword evidence="3" id="KW-0057">Aromatic amino acid biosynthesis</keyword>
<dbReference type="NCBIfam" id="TIGR01949">
    <property type="entry name" value="ADH_synth"/>
    <property type="match status" value="1"/>
</dbReference>
<dbReference type="InterPro" id="IPR002915">
    <property type="entry name" value="DeoC/FbaB/LacD_aldolase"/>
</dbReference>
<evidence type="ECO:0000256" key="5">
    <source>
        <dbReference type="NCBIfam" id="TIGR01949"/>
    </source>
</evidence>
<accession>A0A9D1QYZ8</accession>
<reference evidence="7" key="1">
    <citation type="journal article" date="2021" name="PeerJ">
        <title>Extensive microbial diversity within the chicken gut microbiome revealed by metagenomics and culture.</title>
        <authorList>
            <person name="Gilroy R."/>
            <person name="Ravi A."/>
            <person name="Getino M."/>
            <person name="Pursley I."/>
            <person name="Horton D.L."/>
            <person name="Alikhan N.F."/>
            <person name="Baker D."/>
            <person name="Gharbi K."/>
            <person name="Hall N."/>
            <person name="Watson M."/>
            <person name="Adriaenssens E.M."/>
            <person name="Foster-Nyarko E."/>
            <person name="Jarju S."/>
            <person name="Secka A."/>
            <person name="Antonio M."/>
            <person name="Oren A."/>
            <person name="Chaudhuri R.R."/>
            <person name="La Ragione R."/>
            <person name="Hildebrand F."/>
            <person name="Pallen M.J."/>
        </authorList>
    </citation>
    <scope>NUCLEOTIDE SEQUENCE</scope>
    <source>
        <strain evidence="7">ChiSxjej5B17-1746</strain>
    </source>
</reference>
<reference evidence="7" key="2">
    <citation type="submission" date="2021-04" db="EMBL/GenBank/DDBJ databases">
        <authorList>
            <person name="Gilroy R."/>
        </authorList>
    </citation>
    <scope>NUCLEOTIDE SEQUENCE</scope>
    <source>
        <strain evidence="7">ChiSxjej5B17-1746</strain>
    </source>
</reference>
<feature type="active site" description="Proton donor" evidence="6">
    <location>
        <position position="148"/>
    </location>
</feature>
<keyword evidence="4" id="KW-0704">Schiff base</keyword>
<keyword evidence="2 7" id="KW-0808">Transferase</keyword>
<proteinExistence type="inferred from homology"/>
<evidence type="ECO:0000256" key="2">
    <source>
        <dbReference type="ARBA" id="ARBA00022679"/>
    </source>
</evidence>
<dbReference type="AlphaFoldDB" id="A0A9D1QYZ8"/>
<organism evidence="7 8">
    <name type="scientific">Candidatus Bilophila faecipullorum</name>
    <dbReference type="NCBI Taxonomy" id="2838482"/>
    <lineage>
        <taxon>Bacteria</taxon>
        <taxon>Pseudomonadati</taxon>
        <taxon>Thermodesulfobacteriota</taxon>
        <taxon>Desulfovibrionia</taxon>
        <taxon>Desulfovibrionales</taxon>
        <taxon>Desulfovibrionaceae</taxon>
        <taxon>Bilophila</taxon>
    </lineage>
</organism>
<dbReference type="SMART" id="SM01133">
    <property type="entry name" value="DeoC"/>
    <property type="match status" value="1"/>
</dbReference>
<evidence type="ECO:0000256" key="3">
    <source>
        <dbReference type="ARBA" id="ARBA00023141"/>
    </source>
</evidence>
<dbReference type="GO" id="GO:0016740">
    <property type="term" value="F:transferase activity"/>
    <property type="evidence" value="ECO:0007669"/>
    <property type="project" value="UniProtKB-KW"/>
</dbReference>
<dbReference type="CDD" id="cd00958">
    <property type="entry name" value="DhnA"/>
    <property type="match status" value="1"/>
</dbReference>